<feature type="region of interest" description="Disordered" evidence="2">
    <location>
        <begin position="47"/>
        <end position="68"/>
    </location>
</feature>
<evidence type="ECO:0000259" key="3">
    <source>
        <dbReference type="Pfam" id="PF22939"/>
    </source>
</evidence>
<dbReference type="Pfam" id="PF24883">
    <property type="entry name" value="NPHP3_N"/>
    <property type="match status" value="1"/>
</dbReference>
<dbReference type="Gene3D" id="3.40.50.300">
    <property type="entry name" value="P-loop containing nucleotide triphosphate hydrolases"/>
    <property type="match status" value="1"/>
</dbReference>
<comment type="caution">
    <text evidence="5">The sequence shown here is derived from an EMBL/GenBank/DDBJ whole genome shotgun (WGS) entry which is preliminary data.</text>
</comment>
<dbReference type="EMBL" id="WHUW01000012">
    <property type="protein sequence ID" value="KAF8440527.1"/>
    <property type="molecule type" value="Genomic_DNA"/>
</dbReference>
<evidence type="ECO:0000313" key="5">
    <source>
        <dbReference type="EMBL" id="KAF8440527.1"/>
    </source>
</evidence>
<accession>A0AAD4BUX3</accession>
<dbReference type="InterPro" id="IPR056884">
    <property type="entry name" value="NPHP3-like_N"/>
</dbReference>
<dbReference type="AlphaFoldDB" id="A0AAD4BUX3"/>
<evidence type="ECO:0000256" key="1">
    <source>
        <dbReference type="ARBA" id="ARBA00022737"/>
    </source>
</evidence>
<evidence type="ECO:0000259" key="4">
    <source>
        <dbReference type="Pfam" id="PF24883"/>
    </source>
</evidence>
<feature type="domain" description="GPI inositol-deacylase winged helix" evidence="3">
    <location>
        <begin position="378"/>
        <end position="455"/>
    </location>
</feature>
<evidence type="ECO:0000256" key="2">
    <source>
        <dbReference type="SAM" id="MobiDB-lite"/>
    </source>
</evidence>
<dbReference type="InterPro" id="IPR054471">
    <property type="entry name" value="GPIID_WHD"/>
</dbReference>
<dbReference type="Pfam" id="PF22939">
    <property type="entry name" value="WHD_GPIID"/>
    <property type="match status" value="1"/>
</dbReference>
<evidence type="ECO:0008006" key="7">
    <source>
        <dbReference type="Google" id="ProtNLM"/>
    </source>
</evidence>
<feature type="domain" description="Nephrocystin 3-like N-terminal" evidence="4">
    <location>
        <begin position="101"/>
        <end position="265"/>
    </location>
</feature>
<reference evidence="5" key="2">
    <citation type="journal article" date="2020" name="Nat. Commun.">
        <title>Large-scale genome sequencing of mycorrhizal fungi provides insights into the early evolution of symbiotic traits.</title>
        <authorList>
            <person name="Miyauchi S."/>
            <person name="Kiss E."/>
            <person name="Kuo A."/>
            <person name="Drula E."/>
            <person name="Kohler A."/>
            <person name="Sanchez-Garcia M."/>
            <person name="Morin E."/>
            <person name="Andreopoulos B."/>
            <person name="Barry K.W."/>
            <person name="Bonito G."/>
            <person name="Buee M."/>
            <person name="Carver A."/>
            <person name="Chen C."/>
            <person name="Cichocki N."/>
            <person name="Clum A."/>
            <person name="Culley D."/>
            <person name="Crous P.W."/>
            <person name="Fauchery L."/>
            <person name="Girlanda M."/>
            <person name="Hayes R.D."/>
            <person name="Keri Z."/>
            <person name="LaButti K."/>
            <person name="Lipzen A."/>
            <person name="Lombard V."/>
            <person name="Magnuson J."/>
            <person name="Maillard F."/>
            <person name="Murat C."/>
            <person name="Nolan M."/>
            <person name="Ohm R.A."/>
            <person name="Pangilinan J."/>
            <person name="Pereira M.F."/>
            <person name="Perotto S."/>
            <person name="Peter M."/>
            <person name="Pfister S."/>
            <person name="Riley R."/>
            <person name="Sitrit Y."/>
            <person name="Stielow J.B."/>
            <person name="Szollosi G."/>
            <person name="Zifcakova L."/>
            <person name="Stursova M."/>
            <person name="Spatafora J.W."/>
            <person name="Tedersoo L."/>
            <person name="Vaario L.M."/>
            <person name="Yamada A."/>
            <person name="Yan M."/>
            <person name="Wang P."/>
            <person name="Xu J."/>
            <person name="Bruns T."/>
            <person name="Baldrian P."/>
            <person name="Vilgalys R."/>
            <person name="Dunand C."/>
            <person name="Henrissat B."/>
            <person name="Grigoriev I.V."/>
            <person name="Hibbett D."/>
            <person name="Nagy L.G."/>
            <person name="Martin F.M."/>
        </authorList>
    </citation>
    <scope>NUCLEOTIDE SEQUENCE</scope>
    <source>
        <strain evidence="5">BED1</strain>
    </source>
</reference>
<dbReference type="PANTHER" id="PTHR10039:SF16">
    <property type="entry name" value="GPI INOSITOL-DEACYLASE"/>
    <property type="match status" value="1"/>
</dbReference>
<gene>
    <name evidence="5" type="ORF">L210DRAFT_2161247</name>
</gene>
<keyword evidence="6" id="KW-1185">Reference proteome</keyword>
<organism evidence="5 6">
    <name type="scientific">Boletus edulis BED1</name>
    <dbReference type="NCBI Taxonomy" id="1328754"/>
    <lineage>
        <taxon>Eukaryota</taxon>
        <taxon>Fungi</taxon>
        <taxon>Dikarya</taxon>
        <taxon>Basidiomycota</taxon>
        <taxon>Agaricomycotina</taxon>
        <taxon>Agaricomycetes</taxon>
        <taxon>Agaricomycetidae</taxon>
        <taxon>Boletales</taxon>
        <taxon>Boletineae</taxon>
        <taxon>Boletaceae</taxon>
        <taxon>Boletoideae</taxon>
        <taxon>Boletus</taxon>
    </lineage>
</organism>
<dbReference type="InterPro" id="IPR027417">
    <property type="entry name" value="P-loop_NTPase"/>
</dbReference>
<evidence type="ECO:0000313" key="6">
    <source>
        <dbReference type="Proteomes" id="UP001194468"/>
    </source>
</evidence>
<protein>
    <recommendedName>
        <fullName evidence="7">NACHT domain-containing protein</fullName>
    </recommendedName>
</protein>
<proteinExistence type="predicted"/>
<dbReference type="PANTHER" id="PTHR10039">
    <property type="entry name" value="AMELOGENIN"/>
    <property type="match status" value="1"/>
</dbReference>
<name>A0AAD4BUX3_BOLED</name>
<reference evidence="5" key="1">
    <citation type="submission" date="2019-10" db="EMBL/GenBank/DDBJ databases">
        <authorList>
            <consortium name="DOE Joint Genome Institute"/>
            <person name="Kuo A."/>
            <person name="Miyauchi S."/>
            <person name="Kiss E."/>
            <person name="Drula E."/>
            <person name="Kohler A."/>
            <person name="Sanchez-Garcia M."/>
            <person name="Andreopoulos B."/>
            <person name="Barry K.W."/>
            <person name="Bonito G."/>
            <person name="Buee M."/>
            <person name="Carver A."/>
            <person name="Chen C."/>
            <person name="Cichocki N."/>
            <person name="Clum A."/>
            <person name="Culley D."/>
            <person name="Crous P.W."/>
            <person name="Fauchery L."/>
            <person name="Girlanda M."/>
            <person name="Hayes R."/>
            <person name="Keri Z."/>
            <person name="LaButti K."/>
            <person name="Lipzen A."/>
            <person name="Lombard V."/>
            <person name="Magnuson J."/>
            <person name="Maillard F."/>
            <person name="Morin E."/>
            <person name="Murat C."/>
            <person name="Nolan M."/>
            <person name="Ohm R."/>
            <person name="Pangilinan J."/>
            <person name="Pereira M."/>
            <person name="Perotto S."/>
            <person name="Peter M."/>
            <person name="Riley R."/>
            <person name="Sitrit Y."/>
            <person name="Stielow B."/>
            <person name="Szollosi G."/>
            <person name="Zifcakova L."/>
            <person name="Stursova M."/>
            <person name="Spatafora J.W."/>
            <person name="Tedersoo L."/>
            <person name="Vaario L.-M."/>
            <person name="Yamada A."/>
            <person name="Yan M."/>
            <person name="Wang P."/>
            <person name="Xu J."/>
            <person name="Bruns T."/>
            <person name="Baldrian P."/>
            <person name="Vilgalys R."/>
            <person name="Henrissat B."/>
            <person name="Grigoriev I.V."/>
            <person name="Hibbett D."/>
            <person name="Nagy L.G."/>
            <person name="Martin F.M."/>
        </authorList>
    </citation>
    <scope>NUCLEOTIDE SEQUENCE</scope>
    <source>
        <strain evidence="5">BED1</strain>
    </source>
</reference>
<dbReference type="Proteomes" id="UP001194468">
    <property type="component" value="Unassembled WGS sequence"/>
</dbReference>
<keyword evidence="1" id="KW-0677">Repeat</keyword>
<sequence>MTGKIFSISCLCQRNCETADRPQPGTVRCVVPEVWQSDMVLAQAHDDVPRTRGQHGRNEGSPDKQKNEQLDLKKLDSVLERLDGFSCNQKHDDVFSLRQHDTCKWLPETDQYKAWRNSNDSFLWLQGKAGAGKTVLAASVIDGIKGTLQDRESLVFFYCDFRDERTTIAAAAMCSILSQLLRKLRNGTGRDLIQLVNDIENRLTEGSLVKHTRSIVPFVSRAARQFRQQPFLVLDALDECQDVENLLIALCELKKGGMRPFVTSRPLHNIRDKFRDIPSISMDKMAKQVSADIELHITREIDSDRRLRRLEGKLKMEILYMLRDKADGMFRWVQCQIDALKKCATTRDIRTALQGLPSGLDETYERILCAIDLQSSDGKLALRALVWLVAALRPLQLAELFEGLSIDLRGRRLDREIAPVHEYALLDALGSLVVYDENTDVINLSHFTVKEYIIKTLHPTKLSIYHIDIQVAHAQVALLCMCYITAVIKHWALFETPPQVPSDQRMDIILPKSHPLLHYAFSHGFRHLQCLESGNVAAYVQAGYFISRAPLPIRTYLTT</sequence>
<dbReference type="SUPFAM" id="SSF52540">
    <property type="entry name" value="P-loop containing nucleoside triphosphate hydrolases"/>
    <property type="match status" value="1"/>
</dbReference>